<dbReference type="PANTHER" id="PTHR16128:SF8">
    <property type="entry name" value="EXPRESSED PROTEIN"/>
    <property type="match status" value="1"/>
</dbReference>
<keyword evidence="3" id="KW-1185">Reference proteome</keyword>
<proteinExistence type="predicted"/>
<dbReference type="Gene3D" id="3.90.660.10">
    <property type="match status" value="1"/>
</dbReference>
<sequence>MQAQLINVVRPCWISKLEAFNGMWHLSENGKPQGHFDAIVIAHNAFEDPLPFRGNSETTPFEGAFVKEIDALSWMGNNTKKLLFSQRNFPHCWTFFSTAAYGKRNKVPQYLKHRGLLQVGQTKKDSYTWRGILKGWTALQDGLKWRFGYGDSVSFWHDWWCGDGPLADSFEFISQVDLNLRVSEVRINQSWDYASLSTAIPDHIQSIITGTPISFTNRPDTLILSHSRNGVFSVLRSSPHEEEVPWKWIWKLQRPQKFNYLLWLGVHERLLTQLQRFHHNLAPSPLCQRCGEADEAVFHLFRDCRAIHWFWNRIRGPTGGPEFYQGNFVEWISGQCRQLVEPVWRQRFLAGLWVMWRTRNMHIIQGQLLPKELILGQWVRLHLRWLTNHN</sequence>
<protein>
    <recommendedName>
        <fullName evidence="1">Reverse transcriptase zinc-binding domain-containing protein</fullName>
    </recommendedName>
</protein>
<feature type="domain" description="Reverse transcriptase zinc-binding" evidence="1">
    <location>
        <begin position="235"/>
        <end position="311"/>
    </location>
</feature>
<organism evidence="2 3">
    <name type="scientific">Stephania yunnanensis</name>
    <dbReference type="NCBI Taxonomy" id="152371"/>
    <lineage>
        <taxon>Eukaryota</taxon>
        <taxon>Viridiplantae</taxon>
        <taxon>Streptophyta</taxon>
        <taxon>Embryophyta</taxon>
        <taxon>Tracheophyta</taxon>
        <taxon>Spermatophyta</taxon>
        <taxon>Magnoliopsida</taxon>
        <taxon>Ranunculales</taxon>
        <taxon>Menispermaceae</taxon>
        <taxon>Menispermoideae</taxon>
        <taxon>Cissampelideae</taxon>
        <taxon>Stephania</taxon>
    </lineage>
</organism>
<dbReference type="InterPro" id="IPR026960">
    <property type="entry name" value="RVT-Znf"/>
</dbReference>
<accession>A0AAP0E5Q0</accession>
<comment type="caution">
    <text evidence="2">The sequence shown here is derived from an EMBL/GenBank/DDBJ whole genome shotgun (WGS) entry which is preliminary data.</text>
</comment>
<evidence type="ECO:0000259" key="1">
    <source>
        <dbReference type="Pfam" id="PF13966"/>
    </source>
</evidence>
<reference evidence="2 3" key="1">
    <citation type="submission" date="2024-01" db="EMBL/GenBank/DDBJ databases">
        <title>Genome assemblies of Stephania.</title>
        <authorList>
            <person name="Yang L."/>
        </authorList>
    </citation>
    <scope>NUCLEOTIDE SEQUENCE [LARGE SCALE GENOMIC DNA]</scope>
    <source>
        <strain evidence="2">YNDBR</strain>
        <tissue evidence="2">Leaf</tissue>
    </source>
</reference>
<dbReference type="PANTHER" id="PTHR16128">
    <property type="entry name" value="FAD/NAD(P)-BINDING OXIDOREDUCTASE FAMILY PROTEIN"/>
    <property type="match status" value="1"/>
</dbReference>
<dbReference type="AlphaFoldDB" id="A0AAP0E5Q0"/>
<dbReference type="EMBL" id="JBBNAF010000013">
    <property type="protein sequence ID" value="KAK9087220.1"/>
    <property type="molecule type" value="Genomic_DNA"/>
</dbReference>
<evidence type="ECO:0000313" key="3">
    <source>
        <dbReference type="Proteomes" id="UP001420932"/>
    </source>
</evidence>
<dbReference type="Pfam" id="PF13966">
    <property type="entry name" value="zf-RVT"/>
    <property type="match status" value="1"/>
</dbReference>
<evidence type="ECO:0000313" key="2">
    <source>
        <dbReference type="EMBL" id="KAK9087220.1"/>
    </source>
</evidence>
<name>A0AAP0E5Q0_9MAGN</name>
<dbReference type="Proteomes" id="UP001420932">
    <property type="component" value="Unassembled WGS sequence"/>
</dbReference>
<gene>
    <name evidence="2" type="ORF">Syun_029614</name>
</gene>